<feature type="region of interest" description="Disordered" evidence="1">
    <location>
        <begin position="77"/>
        <end position="120"/>
    </location>
</feature>
<sequence>MGAGSAMAGPAAPAASAAAQMGMQLIQRGIKYGGQVASIGVEGLFETLTLGDSALGDMSKSWFGRLLSGFASAKPAIGGSAGKAGEKQEKEQPGEPKDQKQGQPQQGGPGGINIGQFIAAPNRDNQQMLNDLNFATYNAGQGR</sequence>
<protein>
    <submittedName>
        <fullName evidence="2">Uncharacterized protein</fullName>
    </submittedName>
</protein>
<gene>
    <name evidence="2" type="ORF">LV35_04256</name>
</gene>
<evidence type="ECO:0000313" key="2">
    <source>
        <dbReference type="EMBL" id="KZA06456.1"/>
    </source>
</evidence>
<reference evidence="2 3" key="1">
    <citation type="submission" date="2016-01" db="EMBL/GenBank/DDBJ databases">
        <title>Draft sequences of Acinetobacter baumannii isolates from wounded military personnel.</title>
        <authorList>
            <person name="Arivett B.A."/>
            <person name="Fiester S.E."/>
            <person name="Ream D.C."/>
            <person name="Actis L.A."/>
        </authorList>
    </citation>
    <scope>NUCLEOTIDE SEQUENCE [LARGE SCALE GENOMIC DNA]</scope>
    <source>
        <strain evidence="2 3">AB2828</strain>
    </source>
</reference>
<organism evidence="2 3">
    <name type="scientific">Acinetobacter baumannii</name>
    <dbReference type="NCBI Taxonomy" id="470"/>
    <lineage>
        <taxon>Bacteria</taxon>
        <taxon>Pseudomonadati</taxon>
        <taxon>Pseudomonadota</taxon>
        <taxon>Gammaproteobacteria</taxon>
        <taxon>Moraxellales</taxon>
        <taxon>Moraxellaceae</taxon>
        <taxon>Acinetobacter</taxon>
        <taxon>Acinetobacter calcoaceticus/baumannii complex</taxon>
    </lineage>
</organism>
<dbReference type="Proteomes" id="UP000076296">
    <property type="component" value="Unassembled WGS sequence"/>
</dbReference>
<comment type="caution">
    <text evidence="2">The sequence shown here is derived from an EMBL/GenBank/DDBJ whole genome shotgun (WGS) entry which is preliminary data.</text>
</comment>
<evidence type="ECO:0000313" key="3">
    <source>
        <dbReference type="Proteomes" id="UP000076296"/>
    </source>
</evidence>
<dbReference type="AlphaFoldDB" id="A0AAJ0VMG9"/>
<name>A0AAJ0VMG9_ACIBA</name>
<evidence type="ECO:0000256" key="1">
    <source>
        <dbReference type="SAM" id="MobiDB-lite"/>
    </source>
</evidence>
<accession>A0AAJ0VMG9</accession>
<feature type="compositionally biased region" description="Basic and acidic residues" evidence="1">
    <location>
        <begin position="84"/>
        <end position="100"/>
    </location>
</feature>
<dbReference type="EMBL" id="LRDT01000099">
    <property type="protein sequence ID" value="KZA06456.1"/>
    <property type="molecule type" value="Genomic_DNA"/>
</dbReference>
<proteinExistence type="predicted"/>